<evidence type="ECO:0000313" key="3">
    <source>
        <dbReference type="Proteomes" id="UP000317429"/>
    </source>
</evidence>
<dbReference type="Proteomes" id="UP000317429">
    <property type="component" value="Chromosome"/>
</dbReference>
<dbReference type="EMBL" id="CP036291">
    <property type="protein sequence ID" value="QDU90080.1"/>
    <property type="molecule type" value="Genomic_DNA"/>
</dbReference>
<dbReference type="PANTHER" id="PTHR34504">
    <property type="entry name" value="ANTITOXIN HICB"/>
    <property type="match status" value="1"/>
</dbReference>
<protein>
    <recommendedName>
        <fullName evidence="1">HicB-like antitoxin of toxin-antitoxin system domain-containing protein</fullName>
    </recommendedName>
</protein>
<dbReference type="InterPro" id="IPR031807">
    <property type="entry name" value="HicB-like"/>
</dbReference>
<evidence type="ECO:0000313" key="2">
    <source>
        <dbReference type="EMBL" id="QDU90080.1"/>
    </source>
</evidence>
<gene>
    <name evidence="2" type="ORF">Pla175_34800</name>
</gene>
<reference evidence="2 3" key="1">
    <citation type="submission" date="2019-02" db="EMBL/GenBank/DDBJ databases">
        <title>Deep-cultivation of Planctomycetes and their phenomic and genomic characterization uncovers novel biology.</title>
        <authorList>
            <person name="Wiegand S."/>
            <person name="Jogler M."/>
            <person name="Boedeker C."/>
            <person name="Pinto D."/>
            <person name="Vollmers J."/>
            <person name="Rivas-Marin E."/>
            <person name="Kohn T."/>
            <person name="Peeters S.H."/>
            <person name="Heuer A."/>
            <person name="Rast P."/>
            <person name="Oberbeckmann S."/>
            <person name="Bunk B."/>
            <person name="Jeske O."/>
            <person name="Meyerdierks A."/>
            <person name="Storesund J.E."/>
            <person name="Kallscheuer N."/>
            <person name="Luecker S."/>
            <person name="Lage O.M."/>
            <person name="Pohl T."/>
            <person name="Merkel B.J."/>
            <person name="Hornburger P."/>
            <person name="Mueller R.-W."/>
            <person name="Bruemmer F."/>
            <person name="Labrenz M."/>
            <person name="Spormann A.M."/>
            <person name="Op den Camp H."/>
            <person name="Overmann J."/>
            <person name="Amann R."/>
            <person name="Jetten M.S.M."/>
            <person name="Mascher T."/>
            <person name="Medema M.H."/>
            <person name="Devos D.P."/>
            <person name="Kaster A.-K."/>
            <person name="Ovreas L."/>
            <person name="Rohde M."/>
            <person name="Galperin M.Y."/>
            <person name="Jogler C."/>
        </authorList>
    </citation>
    <scope>NUCLEOTIDE SEQUENCE [LARGE SCALE GENOMIC DNA]</scope>
    <source>
        <strain evidence="2 3">Pla175</strain>
    </source>
</reference>
<dbReference type="Pfam" id="PF15919">
    <property type="entry name" value="HicB_lk_antitox"/>
    <property type="match status" value="1"/>
</dbReference>
<dbReference type="Gene3D" id="3.30.160.250">
    <property type="match status" value="1"/>
</dbReference>
<dbReference type="SUPFAM" id="SSF143100">
    <property type="entry name" value="TTHA1013/TTHA0281-like"/>
    <property type="match status" value="1"/>
</dbReference>
<dbReference type="PANTHER" id="PTHR34504:SF2">
    <property type="entry name" value="UPF0150 PROTEIN SSL0259"/>
    <property type="match status" value="1"/>
</dbReference>
<dbReference type="RefSeq" id="WP_145287870.1">
    <property type="nucleotide sequence ID" value="NZ_CP036291.1"/>
</dbReference>
<dbReference type="KEGG" id="pnd:Pla175_34800"/>
<keyword evidence="3" id="KW-1185">Reference proteome</keyword>
<accession>A0A518DF44</accession>
<name>A0A518DF44_9BACT</name>
<organism evidence="2 3">
    <name type="scientific">Pirellulimonas nuda</name>
    <dbReference type="NCBI Taxonomy" id="2528009"/>
    <lineage>
        <taxon>Bacteria</taxon>
        <taxon>Pseudomonadati</taxon>
        <taxon>Planctomycetota</taxon>
        <taxon>Planctomycetia</taxon>
        <taxon>Pirellulales</taxon>
        <taxon>Lacipirellulaceae</taxon>
        <taxon>Pirellulimonas</taxon>
    </lineage>
</organism>
<dbReference type="AlphaFoldDB" id="A0A518DF44"/>
<sequence>MKRYAIVIEKAPNNFAAYVPDLPGCVATGATFEETEREVREAIEFHLEGLREDGLPIPEPVTRVDYSEVPG</sequence>
<proteinExistence type="predicted"/>
<dbReference type="InterPro" id="IPR035069">
    <property type="entry name" value="TTHA1013/TTHA0281-like"/>
</dbReference>
<feature type="domain" description="HicB-like antitoxin of toxin-antitoxin system" evidence="1">
    <location>
        <begin position="4"/>
        <end position="61"/>
    </location>
</feature>
<evidence type="ECO:0000259" key="1">
    <source>
        <dbReference type="Pfam" id="PF15919"/>
    </source>
</evidence>
<dbReference type="InterPro" id="IPR051404">
    <property type="entry name" value="TA_system_antitoxin"/>
</dbReference>